<evidence type="ECO:0000256" key="2">
    <source>
        <dbReference type="SAM" id="SignalP"/>
    </source>
</evidence>
<evidence type="ECO:0008006" key="4">
    <source>
        <dbReference type="Google" id="ProtNLM"/>
    </source>
</evidence>
<reference evidence="3" key="1">
    <citation type="submission" date="2021-01" db="EMBL/GenBank/DDBJ databases">
        <authorList>
            <person name="Corre E."/>
            <person name="Pelletier E."/>
            <person name="Niang G."/>
            <person name="Scheremetjew M."/>
            <person name="Finn R."/>
            <person name="Kale V."/>
            <person name="Holt S."/>
            <person name="Cochrane G."/>
            <person name="Meng A."/>
            <person name="Brown T."/>
            <person name="Cohen L."/>
        </authorList>
    </citation>
    <scope>NUCLEOTIDE SEQUENCE</scope>
    <source>
        <strain evidence="3">CCMP3105</strain>
    </source>
</reference>
<feature type="compositionally biased region" description="Low complexity" evidence="1">
    <location>
        <begin position="61"/>
        <end position="76"/>
    </location>
</feature>
<organism evidence="3">
    <name type="scientific">Alexandrium monilatum</name>
    <dbReference type="NCBI Taxonomy" id="311494"/>
    <lineage>
        <taxon>Eukaryota</taxon>
        <taxon>Sar</taxon>
        <taxon>Alveolata</taxon>
        <taxon>Dinophyceae</taxon>
        <taxon>Gonyaulacales</taxon>
        <taxon>Pyrocystaceae</taxon>
        <taxon>Alexandrium</taxon>
    </lineage>
</organism>
<feature type="signal peptide" evidence="2">
    <location>
        <begin position="1"/>
        <end position="23"/>
    </location>
</feature>
<feature type="region of interest" description="Disordered" evidence="1">
    <location>
        <begin position="58"/>
        <end position="80"/>
    </location>
</feature>
<accession>A0A7S4QGH7</accession>
<evidence type="ECO:0000256" key="1">
    <source>
        <dbReference type="SAM" id="MobiDB-lite"/>
    </source>
</evidence>
<dbReference type="AlphaFoldDB" id="A0A7S4QGH7"/>
<keyword evidence="2" id="KW-0732">Signal</keyword>
<gene>
    <name evidence="3" type="ORF">AMON00008_LOCUS19054</name>
</gene>
<protein>
    <recommendedName>
        <fullName evidence="4">Solute carrier family 40 protein</fullName>
    </recommendedName>
</protein>
<name>A0A7S4QGH7_9DINO</name>
<dbReference type="EMBL" id="HBNR01028061">
    <property type="protein sequence ID" value="CAE4580957.1"/>
    <property type="molecule type" value="Transcribed_RNA"/>
</dbReference>
<feature type="chain" id="PRO_5030532579" description="Solute carrier family 40 protein" evidence="2">
    <location>
        <begin position="24"/>
        <end position="200"/>
    </location>
</feature>
<evidence type="ECO:0000313" key="3">
    <source>
        <dbReference type="EMBL" id="CAE4580957.1"/>
    </source>
</evidence>
<proteinExistence type="predicted"/>
<sequence>MLVGRVLGAPTLFLILVLPTGLGHRDVVDDSCVAEDSGSAVRTVSVLQLKMTYDAQEAGRAKPAQPATTTPAGTPPSQRAALPVDGAEQLIVAGIIVFPTLYLSDALGSGLMHQHVLSEGSRFDGNHAQLWYNLMQGMGRFLGPWTARSTVQARGQDWFAAQQLAVTFAFLCIFEMLVRPFLKVKDETDACDAGLREVSL</sequence>